<dbReference type="PIRSF" id="PIRSF002419">
    <property type="entry name" value="Tetraspanin"/>
    <property type="match status" value="1"/>
</dbReference>
<dbReference type="PRINTS" id="PR00259">
    <property type="entry name" value="TMFOUR"/>
</dbReference>
<dbReference type="PANTHER" id="PTHR19282:SF477">
    <property type="entry name" value="TETRASPANIN"/>
    <property type="match status" value="1"/>
</dbReference>
<evidence type="ECO:0000256" key="1">
    <source>
        <dbReference type="ARBA" id="ARBA00004141"/>
    </source>
</evidence>
<evidence type="ECO:0000256" key="2">
    <source>
        <dbReference type="ARBA" id="ARBA00006840"/>
    </source>
</evidence>
<dbReference type="InterPro" id="IPR000301">
    <property type="entry name" value="Tetraspanin_animals"/>
</dbReference>
<evidence type="ECO:0000313" key="8">
    <source>
        <dbReference type="EMBL" id="CAF1378211.1"/>
    </source>
</evidence>
<dbReference type="Proteomes" id="UP000663868">
    <property type="component" value="Unassembled WGS sequence"/>
</dbReference>
<dbReference type="EMBL" id="CAJOBB010002099">
    <property type="protein sequence ID" value="CAF3937859.1"/>
    <property type="molecule type" value="Genomic_DNA"/>
</dbReference>
<dbReference type="PANTHER" id="PTHR19282">
    <property type="entry name" value="TETRASPANIN"/>
    <property type="match status" value="1"/>
</dbReference>
<dbReference type="CDD" id="cd03127">
    <property type="entry name" value="tetraspanin_LEL"/>
    <property type="match status" value="1"/>
</dbReference>
<keyword evidence="5 7" id="KW-0472">Membrane</keyword>
<feature type="transmembrane region" description="Helical" evidence="7">
    <location>
        <begin position="6"/>
        <end position="29"/>
    </location>
</feature>
<dbReference type="InterPro" id="IPR018499">
    <property type="entry name" value="Tetraspanin/Peripherin"/>
</dbReference>
<feature type="disulfide bond" evidence="6">
    <location>
        <begin position="140"/>
        <end position="170"/>
    </location>
</feature>
<dbReference type="SUPFAM" id="SSF48652">
    <property type="entry name" value="Tetraspanin"/>
    <property type="match status" value="1"/>
</dbReference>
<keyword evidence="4 7" id="KW-1133">Transmembrane helix</keyword>
<dbReference type="Proteomes" id="UP000663860">
    <property type="component" value="Unassembled WGS sequence"/>
</dbReference>
<dbReference type="Gene3D" id="1.10.1450.10">
    <property type="entry name" value="Tetraspanin"/>
    <property type="match status" value="1"/>
</dbReference>
<reference evidence="8" key="1">
    <citation type="submission" date="2021-02" db="EMBL/GenBank/DDBJ databases">
        <authorList>
            <person name="Nowell W R."/>
        </authorList>
    </citation>
    <scope>NUCLEOTIDE SEQUENCE</scope>
</reference>
<comment type="caution">
    <text evidence="8">The sequence shown here is derived from an EMBL/GenBank/DDBJ whole genome shotgun (WGS) entry which is preliminary data.</text>
</comment>
<comment type="similarity">
    <text evidence="2 7">Belongs to the tetraspanin (TM4SF) family.</text>
</comment>
<evidence type="ECO:0000256" key="7">
    <source>
        <dbReference type="RuleBase" id="RU361218"/>
    </source>
</evidence>
<evidence type="ECO:0000313" key="10">
    <source>
        <dbReference type="Proteomes" id="UP000663860"/>
    </source>
</evidence>
<keyword evidence="3 7" id="KW-0812">Transmembrane</keyword>
<keyword evidence="6" id="KW-1015">Disulfide bond</keyword>
<feature type="transmembrane region" description="Helical" evidence="7">
    <location>
        <begin position="200"/>
        <end position="223"/>
    </location>
</feature>
<dbReference type="EMBL" id="CAJNOE010001039">
    <property type="protein sequence ID" value="CAF1378211.1"/>
    <property type="molecule type" value="Genomic_DNA"/>
</dbReference>
<organism evidence="8 10">
    <name type="scientific">Adineta steineri</name>
    <dbReference type="NCBI Taxonomy" id="433720"/>
    <lineage>
        <taxon>Eukaryota</taxon>
        <taxon>Metazoa</taxon>
        <taxon>Spiralia</taxon>
        <taxon>Gnathifera</taxon>
        <taxon>Rotifera</taxon>
        <taxon>Eurotatoria</taxon>
        <taxon>Bdelloidea</taxon>
        <taxon>Adinetida</taxon>
        <taxon>Adinetidae</taxon>
        <taxon>Adineta</taxon>
    </lineage>
</organism>
<accession>A0A815JAQ9</accession>
<dbReference type="InterPro" id="IPR008952">
    <property type="entry name" value="Tetraspanin_EC2_sf"/>
</dbReference>
<protein>
    <recommendedName>
        <fullName evidence="7">Tetraspanin</fullName>
    </recommendedName>
</protein>
<proteinExistence type="inferred from homology"/>
<evidence type="ECO:0000313" key="9">
    <source>
        <dbReference type="EMBL" id="CAF3937859.1"/>
    </source>
</evidence>
<gene>
    <name evidence="8" type="ORF">IZO911_LOCUS38254</name>
    <name evidence="9" type="ORF">KXQ929_LOCUS24850</name>
</gene>
<evidence type="ECO:0000256" key="3">
    <source>
        <dbReference type="ARBA" id="ARBA00022692"/>
    </source>
</evidence>
<dbReference type="AlphaFoldDB" id="A0A815JAQ9"/>
<dbReference type="Pfam" id="PF00335">
    <property type="entry name" value="Tetraspanin"/>
    <property type="match status" value="1"/>
</dbReference>
<evidence type="ECO:0000256" key="4">
    <source>
        <dbReference type="ARBA" id="ARBA00022989"/>
    </source>
</evidence>
<comment type="subcellular location">
    <subcellularLocation>
        <location evidence="1 7">Membrane</location>
        <topology evidence="1 7">Multi-pass membrane protein</topology>
    </subcellularLocation>
</comment>
<name>A0A815JAQ9_9BILA</name>
<evidence type="ECO:0000256" key="5">
    <source>
        <dbReference type="ARBA" id="ARBA00023136"/>
    </source>
</evidence>
<dbReference type="GO" id="GO:0005886">
    <property type="term" value="C:plasma membrane"/>
    <property type="evidence" value="ECO:0007669"/>
    <property type="project" value="TreeGrafter"/>
</dbReference>
<evidence type="ECO:0000256" key="6">
    <source>
        <dbReference type="PIRSR" id="PIRSR002419-1"/>
    </source>
</evidence>
<feature type="transmembrane region" description="Helical" evidence="7">
    <location>
        <begin position="50"/>
        <end position="70"/>
    </location>
</feature>
<sequence length="233" mass="25733">MRLNKTLFFVFLVLYFIAGLSLLITGSVAHRHASQFAEITGHSIMSGAGFIIALGVIIIILSALGFIGAYKNRLGLLQIFIGTLLVVLLLQFIAVIVGFTLRGKADSQLHEKLRNSLPAYVGGNSDIVTEWDRLQQKWSCCGVDSADDWRTFAKRPQGVPPNSCCLNNVCKENPTSNSTMYFTPGCYQSARTLFFRYSKALGGVSLFFFFVEIFGLILAIVLLRDLKNNYGSV</sequence>
<feature type="transmembrane region" description="Helical" evidence="7">
    <location>
        <begin position="76"/>
        <end position="101"/>
    </location>
</feature>